<keyword evidence="1" id="KW-0732">Signal</keyword>
<reference evidence="2 3" key="1">
    <citation type="submission" date="2020-06" db="EMBL/GenBank/DDBJ databases">
        <title>Photobacterium damselae subsp. damselae comparative genomics.</title>
        <authorList>
            <person name="Osorio C.R."/>
        </authorList>
    </citation>
    <scope>NUCLEOTIDE SEQUENCE [LARGE SCALE GENOMIC DNA]</scope>
    <source>
        <strain evidence="2 3">TW250/03</strain>
    </source>
</reference>
<name>A0A850R7T3_PHODD</name>
<evidence type="ECO:0000313" key="3">
    <source>
        <dbReference type="Proteomes" id="UP000533429"/>
    </source>
</evidence>
<evidence type="ECO:0000256" key="1">
    <source>
        <dbReference type="SAM" id="SignalP"/>
    </source>
</evidence>
<organism evidence="2 3">
    <name type="scientific">Photobacterium damselae subsp. damselae</name>
    <name type="common">Listonella damsela</name>
    <dbReference type="NCBI Taxonomy" id="85581"/>
    <lineage>
        <taxon>Bacteria</taxon>
        <taxon>Pseudomonadati</taxon>
        <taxon>Pseudomonadota</taxon>
        <taxon>Gammaproteobacteria</taxon>
        <taxon>Vibrionales</taxon>
        <taxon>Vibrionaceae</taxon>
        <taxon>Photobacterium</taxon>
    </lineage>
</organism>
<feature type="chain" id="PRO_5032321121" evidence="1">
    <location>
        <begin position="26"/>
        <end position="316"/>
    </location>
</feature>
<evidence type="ECO:0000313" key="2">
    <source>
        <dbReference type="EMBL" id="NVP03429.1"/>
    </source>
</evidence>
<comment type="caution">
    <text evidence="2">The sequence shown here is derived from an EMBL/GenBank/DDBJ whole genome shotgun (WGS) entry which is preliminary data.</text>
</comment>
<gene>
    <name evidence="2" type="ORF">HWA77_24805</name>
</gene>
<dbReference type="Proteomes" id="UP000533429">
    <property type="component" value="Unassembled WGS sequence"/>
</dbReference>
<dbReference type="AlphaFoldDB" id="A0A850R7T3"/>
<accession>A0A850R7T3</accession>
<protein>
    <submittedName>
        <fullName evidence="2">Uncharacterized protein</fullName>
    </submittedName>
</protein>
<sequence length="316" mass="35831">MSFNSTQIKSIAIGVALTLSGSAMALGGVSPTNYRQTGILIGNTGVIVQSKQQAVSTLIGQWQILKSSSNSRYANISSKNFIDFRLASPATIKNLKLQYPDDPDLVRVYQRQLSKQPSMLTAMCVARWGGNHMTRESFIGYDNYATMAMQLHLIEFNELKEQERLYRKQCESMYKDNSFLFVSQIMPGYGLKNTALVPFYRFNEDMLSTYRSEVQTNLYIKSRFNGFDLMKSSDLRLGDDISIDIVNGSDIIIYDFMRGSNAGGWAYFRRVAERPMMSRSYSLRKYHNQEEPVASRALVGTLDQSPNKVLYQGVFD</sequence>
<feature type="signal peptide" evidence="1">
    <location>
        <begin position="1"/>
        <end position="25"/>
    </location>
</feature>
<proteinExistence type="predicted"/>
<dbReference type="EMBL" id="JABXOR010001609">
    <property type="protein sequence ID" value="NVP03429.1"/>
    <property type="molecule type" value="Genomic_DNA"/>
</dbReference>